<evidence type="ECO:0000256" key="1">
    <source>
        <dbReference type="SAM" id="SignalP"/>
    </source>
</evidence>
<feature type="signal peptide" evidence="1">
    <location>
        <begin position="1"/>
        <end position="22"/>
    </location>
</feature>
<protein>
    <recommendedName>
        <fullName evidence="4">Secreted protein</fullName>
    </recommendedName>
</protein>
<dbReference type="RefSeq" id="WP_386663886.1">
    <property type="nucleotide sequence ID" value="NZ_JBHLTG010000001.1"/>
</dbReference>
<evidence type="ECO:0000313" key="2">
    <source>
        <dbReference type="EMBL" id="MFC0676299.1"/>
    </source>
</evidence>
<dbReference type="EMBL" id="JBHLTG010000001">
    <property type="protein sequence ID" value="MFC0676299.1"/>
    <property type="molecule type" value="Genomic_DNA"/>
</dbReference>
<name>A0ABV6RIA9_9GAMM</name>
<feature type="chain" id="PRO_5046790951" description="Secreted protein" evidence="1">
    <location>
        <begin position="23"/>
        <end position="156"/>
    </location>
</feature>
<evidence type="ECO:0000313" key="3">
    <source>
        <dbReference type="Proteomes" id="UP001589896"/>
    </source>
</evidence>
<keyword evidence="1" id="KW-0732">Signal</keyword>
<organism evidence="2 3">
    <name type="scientific">Lysobacter korlensis</name>
    <dbReference type="NCBI Taxonomy" id="553636"/>
    <lineage>
        <taxon>Bacteria</taxon>
        <taxon>Pseudomonadati</taxon>
        <taxon>Pseudomonadota</taxon>
        <taxon>Gammaproteobacteria</taxon>
        <taxon>Lysobacterales</taxon>
        <taxon>Lysobacteraceae</taxon>
        <taxon>Lysobacter</taxon>
    </lineage>
</organism>
<evidence type="ECO:0008006" key="4">
    <source>
        <dbReference type="Google" id="ProtNLM"/>
    </source>
</evidence>
<gene>
    <name evidence="2" type="ORF">ACFFGH_00355</name>
</gene>
<comment type="caution">
    <text evidence="2">The sequence shown here is derived from an EMBL/GenBank/DDBJ whole genome shotgun (WGS) entry which is preliminary data.</text>
</comment>
<proteinExistence type="predicted"/>
<keyword evidence="3" id="KW-1185">Reference proteome</keyword>
<sequence length="156" mass="16532">MSSRLTSLAIALLCFASTSATGRENQVLPADFPDRADLETFPIALSLSAVNRRITKSGCGTANDDMSALGLSSGLLTRPSGGDGLYVDKGRLADGARWYAMRNTSEPDILYCGIVVSKADQGTQVSFVGVPQRNFQSAVAAVEAGNFFCKCKQLSR</sequence>
<reference evidence="2 3" key="1">
    <citation type="submission" date="2024-09" db="EMBL/GenBank/DDBJ databases">
        <authorList>
            <person name="Sun Q."/>
            <person name="Mori K."/>
        </authorList>
    </citation>
    <scope>NUCLEOTIDE SEQUENCE [LARGE SCALE GENOMIC DNA]</scope>
    <source>
        <strain evidence="2 3">KCTC 23076</strain>
    </source>
</reference>
<accession>A0ABV6RIA9</accession>
<dbReference type="Proteomes" id="UP001589896">
    <property type="component" value="Unassembled WGS sequence"/>
</dbReference>